<reference evidence="2 3" key="1">
    <citation type="submission" date="2016-03" db="EMBL/GenBank/DDBJ databases">
        <title>Spore heat resistance.</title>
        <authorList>
            <person name="Boekhorst J."/>
            <person name="Berendsen E.M."/>
            <person name="Wells-Bennik M.H."/>
            <person name="Kuipers O.P."/>
        </authorList>
    </citation>
    <scope>NUCLEOTIDE SEQUENCE [LARGE SCALE GENOMIC DNA]</scope>
    <source>
        <strain evidence="2 3">GS8</strain>
    </source>
</reference>
<dbReference type="Proteomes" id="UP000773850">
    <property type="component" value="Unassembled WGS sequence"/>
</dbReference>
<dbReference type="EMBL" id="LUCS01000028">
    <property type="protein sequence ID" value="KAF6510476.1"/>
    <property type="molecule type" value="Genomic_DNA"/>
</dbReference>
<name>A0ABQ7HEU8_GEOSE</name>
<proteinExistence type="predicted"/>
<comment type="caution">
    <text evidence="2">The sequence shown here is derived from an EMBL/GenBank/DDBJ whole genome shotgun (WGS) entry which is preliminary data.</text>
</comment>
<protein>
    <submittedName>
        <fullName evidence="2">Uncharacterized protein</fullName>
    </submittedName>
</protein>
<evidence type="ECO:0000313" key="2">
    <source>
        <dbReference type="EMBL" id="KAF6510740.1"/>
    </source>
</evidence>
<evidence type="ECO:0000313" key="3">
    <source>
        <dbReference type="Proteomes" id="UP000773850"/>
    </source>
</evidence>
<keyword evidence="3" id="KW-1185">Reference proteome</keyword>
<evidence type="ECO:0000313" key="1">
    <source>
        <dbReference type="EMBL" id="KAF6510476.1"/>
    </source>
</evidence>
<dbReference type="EMBL" id="LUCS01000028">
    <property type="protein sequence ID" value="KAF6510740.1"/>
    <property type="molecule type" value="Genomic_DNA"/>
</dbReference>
<accession>A0ABQ7HEU8</accession>
<sequence length="48" mass="5582">MNRLAHHQGIHKFFFTLGLTLQLSKPVIKHLIHIRRCLDHQGILGNID</sequence>
<gene>
    <name evidence="1" type="ORF">GS8_2633</name>
    <name evidence="2" type="ORF">GS8_2897</name>
</gene>
<organism evidence="2 3">
    <name type="scientific">Geobacillus stearothermophilus</name>
    <name type="common">Bacillus stearothermophilus</name>
    <dbReference type="NCBI Taxonomy" id="1422"/>
    <lineage>
        <taxon>Bacteria</taxon>
        <taxon>Bacillati</taxon>
        <taxon>Bacillota</taxon>
        <taxon>Bacilli</taxon>
        <taxon>Bacillales</taxon>
        <taxon>Anoxybacillaceae</taxon>
        <taxon>Geobacillus</taxon>
    </lineage>
</organism>